<dbReference type="PANTHER" id="PTHR30055">
    <property type="entry name" value="HTH-TYPE TRANSCRIPTIONAL REGULATOR RUTR"/>
    <property type="match status" value="1"/>
</dbReference>
<evidence type="ECO:0000256" key="2">
    <source>
        <dbReference type="ARBA" id="ARBA00023015"/>
    </source>
</evidence>
<accession>A0ABV9Q5Y5</accession>
<evidence type="ECO:0000256" key="4">
    <source>
        <dbReference type="ARBA" id="ARBA00023163"/>
    </source>
</evidence>
<evidence type="ECO:0000259" key="6">
    <source>
        <dbReference type="PROSITE" id="PS50977"/>
    </source>
</evidence>
<dbReference type="PROSITE" id="PS50977">
    <property type="entry name" value="HTH_TETR_2"/>
    <property type="match status" value="2"/>
</dbReference>
<proteinExistence type="predicted"/>
<reference evidence="8" key="1">
    <citation type="journal article" date="2019" name="Int. J. Syst. Evol. Microbiol.">
        <title>The Global Catalogue of Microorganisms (GCM) 10K type strain sequencing project: providing services to taxonomists for standard genome sequencing and annotation.</title>
        <authorList>
            <consortium name="The Broad Institute Genomics Platform"/>
            <consortium name="The Broad Institute Genome Sequencing Center for Infectious Disease"/>
            <person name="Wu L."/>
            <person name="Ma J."/>
        </authorList>
    </citation>
    <scope>NUCLEOTIDE SEQUENCE [LARGE SCALE GENOMIC DNA]</scope>
    <source>
        <strain evidence="8">WYCCWR 12678</strain>
    </source>
</reference>
<evidence type="ECO:0000256" key="5">
    <source>
        <dbReference type="PROSITE-ProRule" id="PRU00335"/>
    </source>
</evidence>
<feature type="DNA-binding region" description="H-T-H motif" evidence="5">
    <location>
        <begin position="24"/>
        <end position="43"/>
    </location>
</feature>
<dbReference type="PANTHER" id="PTHR30055:SF234">
    <property type="entry name" value="HTH-TYPE TRANSCRIPTIONAL REGULATOR BETI"/>
    <property type="match status" value="1"/>
</dbReference>
<dbReference type="InterPro" id="IPR036271">
    <property type="entry name" value="Tet_transcr_reg_TetR-rel_C_sf"/>
</dbReference>
<protein>
    <submittedName>
        <fullName evidence="7">TetR/AcrR family transcriptional regulator</fullName>
    </submittedName>
</protein>
<keyword evidence="2" id="KW-0805">Transcription regulation</keyword>
<dbReference type="InterPro" id="IPR009057">
    <property type="entry name" value="Homeodomain-like_sf"/>
</dbReference>
<dbReference type="InterPro" id="IPR050109">
    <property type="entry name" value="HTH-type_TetR-like_transc_reg"/>
</dbReference>
<dbReference type="InterPro" id="IPR023772">
    <property type="entry name" value="DNA-bd_HTH_TetR-type_CS"/>
</dbReference>
<feature type="domain" description="HTH tetR-type" evidence="6">
    <location>
        <begin position="65"/>
        <end position="125"/>
    </location>
</feature>
<feature type="DNA-binding region" description="H-T-H motif" evidence="5">
    <location>
        <begin position="88"/>
        <end position="107"/>
    </location>
</feature>
<keyword evidence="8" id="KW-1185">Reference proteome</keyword>
<evidence type="ECO:0000313" key="7">
    <source>
        <dbReference type="EMBL" id="MFC4768677.1"/>
    </source>
</evidence>
<organism evidence="7 8">
    <name type="scientific">Effusibacillus consociatus</name>
    <dbReference type="NCBI Taxonomy" id="1117041"/>
    <lineage>
        <taxon>Bacteria</taxon>
        <taxon>Bacillati</taxon>
        <taxon>Bacillota</taxon>
        <taxon>Bacilli</taxon>
        <taxon>Bacillales</taxon>
        <taxon>Alicyclobacillaceae</taxon>
        <taxon>Effusibacillus</taxon>
    </lineage>
</organism>
<gene>
    <name evidence="7" type="ORF">ACFO8Q_15135</name>
</gene>
<name>A0ABV9Q5Y5_9BACL</name>
<keyword evidence="4" id="KW-0804">Transcription</keyword>
<keyword evidence="1" id="KW-0678">Repressor</keyword>
<feature type="domain" description="HTH tetR-type" evidence="6">
    <location>
        <begin position="1"/>
        <end position="61"/>
    </location>
</feature>
<dbReference type="EMBL" id="JBHSHC010000112">
    <property type="protein sequence ID" value="MFC4768677.1"/>
    <property type="molecule type" value="Genomic_DNA"/>
</dbReference>
<keyword evidence="3 5" id="KW-0238">DNA-binding</keyword>
<dbReference type="Gene3D" id="1.10.357.10">
    <property type="entry name" value="Tetracycline Repressor, domain 2"/>
    <property type="match status" value="2"/>
</dbReference>
<sequence>MKARDEILEAARRLAAQKPLHQISLSDVAKETGKSWPTVRRHVGSREELRALLENEKVENANENPDTRTRILAAAERVFARYGFSGATLDQVAADAGLTKGAVYWHFKSKSDLYLALLEERIEHQLASLPEVIWNLSGATSAEPALASLLKSQIDCCKDPDQPRLFWEFVVKSREPEVQERLCSIYRVLYQRVRELIRELQEAGLLAGDQDPYVLSVYLSAVFDGLAVACMIDPELVDLNTLAPELARIMWRGIGPVRGL</sequence>
<evidence type="ECO:0000256" key="1">
    <source>
        <dbReference type="ARBA" id="ARBA00022491"/>
    </source>
</evidence>
<dbReference type="SUPFAM" id="SSF46689">
    <property type="entry name" value="Homeodomain-like"/>
    <property type="match status" value="2"/>
</dbReference>
<dbReference type="Pfam" id="PF00440">
    <property type="entry name" value="TetR_N"/>
    <property type="match status" value="2"/>
</dbReference>
<dbReference type="PROSITE" id="PS01081">
    <property type="entry name" value="HTH_TETR_1"/>
    <property type="match status" value="1"/>
</dbReference>
<dbReference type="Pfam" id="PF13977">
    <property type="entry name" value="TetR_C_6"/>
    <property type="match status" value="1"/>
</dbReference>
<evidence type="ECO:0000313" key="8">
    <source>
        <dbReference type="Proteomes" id="UP001596002"/>
    </source>
</evidence>
<dbReference type="RefSeq" id="WP_380026626.1">
    <property type="nucleotide sequence ID" value="NZ_JBHSHC010000112.1"/>
</dbReference>
<dbReference type="Proteomes" id="UP001596002">
    <property type="component" value="Unassembled WGS sequence"/>
</dbReference>
<comment type="caution">
    <text evidence="7">The sequence shown here is derived from an EMBL/GenBank/DDBJ whole genome shotgun (WGS) entry which is preliminary data.</text>
</comment>
<dbReference type="InterPro" id="IPR039538">
    <property type="entry name" value="BetI_C"/>
</dbReference>
<evidence type="ECO:0000256" key="3">
    <source>
        <dbReference type="ARBA" id="ARBA00023125"/>
    </source>
</evidence>
<dbReference type="InterPro" id="IPR001647">
    <property type="entry name" value="HTH_TetR"/>
</dbReference>
<dbReference type="PRINTS" id="PR00455">
    <property type="entry name" value="HTHTETR"/>
</dbReference>
<dbReference type="SUPFAM" id="SSF48498">
    <property type="entry name" value="Tetracyclin repressor-like, C-terminal domain"/>
    <property type="match status" value="1"/>
</dbReference>